<dbReference type="EMBL" id="CAXLJM020000034">
    <property type="protein sequence ID" value="CAL8103219.1"/>
    <property type="molecule type" value="Genomic_DNA"/>
</dbReference>
<feature type="region of interest" description="Disordered" evidence="3">
    <location>
        <begin position="36"/>
        <end position="56"/>
    </location>
</feature>
<dbReference type="Pfam" id="PF00076">
    <property type="entry name" value="RRM_1"/>
    <property type="match status" value="1"/>
</dbReference>
<dbReference type="PIRSF" id="PIRSF031066">
    <property type="entry name" value="Splicing_factor_SPF45"/>
    <property type="match status" value="1"/>
</dbReference>
<evidence type="ECO:0000259" key="5">
    <source>
        <dbReference type="PROSITE" id="PS50174"/>
    </source>
</evidence>
<keyword evidence="2" id="KW-0508">mRNA splicing</keyword>
<evidence type="ECO:0000256" key="3">
    <source>
        <dbReference type="SAM" id="MobiDB-lite"/>
    </source>
</evidence>
<dbReference type="PROSITE" id="PS50102">
    <property type="entry name" value="RRM"/>
    <property type="match status" value="1"/>
</dbReference>
<keyword evidence="2" id="KW-0507">mRNA processing</keyword>
<comment type="caution">
    <text evidence="6">The sequence shown here is derived from an EMBL/GenBank/DDBJ whole genome shotgun (WGS) entry which is preliminary data.</text>
</comment>
<dbReference type="InterPro" id="IPR003954">
    <property type="entry name" value="RRM_euk-type"/>
</dbReference>
<protein>
    <recommendedName>
        <fullName evidence="2">Splicing factor 45</fullName>
    </recommendedName>
    <alternativeName>
        <fullName evidence="2">RNA-binding motif protein 17</fullName>
    </alternativeName>
</protein>
<dbReference type="CDD" id="cd12647">
    <property type="entry name" value="RRM_UHM_SPF45"/>
    <property type="match status" value="1"/>
</dbReference>
<dbReference type="SMART" id="SM00443">
    <property type="entry name" value="G_patch"/>
    <property type="match status" value="1"/>
</dbReference>
<gene>
    <name evidence="6" type="ORF">ODALV1_LOCUS11383</name>
</gene>
<dbReference type="InterPro" id="IPR035979">
    <property type="entry name" value="RBD_domain_sf"/>
</dbReference>
<dbReference type="PROSITE" id="PS50174">
    <property type="entry name" value="G_PATCH"/>
    <property type="match status" value="1"/>
</dbReference>
<evidence type="ECO:0000259" key="4">
    <source>
        <dbReference type="PROSITE" id="PS50102"/>
    </source>
</evidence>
<dbReference type="PANTHER" id="PTHR13288">
    <property type="entry name" value="SPLICING FACTOR 45 SPF45"/>
    <property type="match status" value="1"/>
</dbReference>
<dbReference type="SMART" id="SM00361">
    <property type="entry name" value="RRM_1"/>
    <property type="match status" value="1"/>
</dbReference>
<accession>A0ABP1QH74</accession>
<comment type="subunit">
    <text evidence="2">Associates with the spliceosome.</text>
</comment>
<keyword evidence="2" id="KW-0747">Spliceosome</keyword>
<keyword evidence="7" id="KW-1185">Reference proteome</keyword>
<dbReference type="InterPro" id="IPR034653">
    <property type="entry name" value="SPF45_RRM"/>
</dbReference>
<comment type="function">
    <text evidence="2">Splice factor that binds to the single-stranded 3'AG at the exon/intron border and promotes its utilization in the second catalytic step. Involved in the regulation of alternative splicing and the utilization of cryptic splice sites.</text>
</comment>
<feature type="compositionally biased region" description="Basic and acidic residues" evidence="3">
    <location>
        <begin position="133"/>
        <end position="152"/>
    </location>
</feature>
<dbReference type="InterPro" id="IPR000504">
    <property type="entry name" value="RRM_dom"/>
</dbReference>
<feature type="domain" description="RRM" evidence="4">
    <location>
        <begin position="330"/>
        <end position="414"/>
    </location>
</feature>
<evidence type="ECO:0000256" key="1">
    <source>
        <dbReference type="ARBA" id="ARBA00022884"/>
    </source>
</evidence>
<dbReference type="InterPro" id="IPR000467">
    <property type="entry name" value="G_patch_dom"/>
</dbReference>
<keyword evidence="1 2" id="KW-0694">RNA-binding</keyword>
<keyword evidence="2" id="KW-0539">Nucleus</keyword>
<comment type="subcellular location">
    <subcellularLocation>
        <location evidence="2">Nucleus</location>
    </subcellularLocation>
</comment>
<evidence type="ECO:0000313" key="7">
    <source>
        <dbReference type="Proteomes" id="UP001642540"/>
    </source>
</evidence>
<dbReference type="InterPro" id="IPR040052">
    <property type="entry name" value="RBM17"/>
</dbReference>
<name>A0ABP1QH74_9HEXA</name>
<sequence length="424" mass="46774">MSLYDDIDTDKKSESLSGWASGIKFLQSHMQLKKATMAQPKRDFSRKQPAGSRMSPVVDLKAKAAANNDEEGGTSLSSAIILPYSLTTTITKTDKKGKSRVISAYLAVDPEWQFDNEYDPMYPNDYEKALKEMRDRRDKEAEESESKRRVDTDEKEEDEDFSPTPKKERDSKAGVAIAPPPSLTQSVVSAEYGDDIDKSGNRDRVPNNNKNPPGPTLGLGGGSGVSAAARIMAKYGYKEGQGLGKKEQGMSTALQVEKTSHRIGRIIHEKDIPKEAGVVLTNPLGFMGSSLASSYIDDEEEIKIDPTQLGPPPQESKDVVRLSMADTPSKVVLLTNMVGPGEVDDDLEPEVKEECEKYGEVLTVTVFQMPDVDSEDAIRIFVEFTEIESARKAIADLNGRYFGGREVKAHFYDAEKFNNLELTL</sequence>
<dbReference type="InterPro" id="IPR012677">
    <property type="entry name" value="Nucleotide-bd_a/b_plait_sf"/>
</dbReference>
<proteinExistence type="predicted"/>
<dbReference type="SMART" id="SM00360">
    <property type="entry name" value="RRM"/>
    <property type="match status" value="1"/>
</dbReference>
<reference evidence="6 7" key="1">
    <citation type="submission" date="2024-08" db="EMBL/GenBank/DDBJ databases">
        <authorList>
            <person name="Cucini C."/>
            <person name="Frati F."/>
        </authorList>
    </citation>
    <scope>NUCLEOTIDE SEQUENCE [LARGE SCALE GENOMIC DNA]</scope>
</reference>
<dbReference type="SUPFAM" id="SSF54928">
    <property type="entry name" value="RNA-binding domain, RBD"/>
    <property type="match status" value="1"/>
</dbReference>
<dbReference type="Gene3D" id="3.30.70.330">
    <property type="match status" value="1"/>
</dbReference>
<dbReference type="Proteomes" id="UP001642540">
    <property type="component" value="Unassembled WGS sequence"/>
</dbReference>
<evidence type="ECO:0000256" key="2">
    <source>
        <dbReference type="PIRNR" id="PIRNR031066"/>
    </source>
</evidence>
<feature type="domain" description="G-patch" evidence="5">
    <location>
        <begin position="224"/>
        <end position="264"/>
    </location>
</feature>
<evidence type="ECO:0000313" key="6">
    <source>
        <dbReference type="EMBL" id="CAL8103219.1"/>
    </source>
</evidence>
<organism evidence="6 7">
    <name type="scientific">Orchesella dallaii</name>
    <dbReference type="NCBI Taxonomy" id="48710"/>
    <lineage>
        <taxon>Eukaryota</taxon>
        <taxon>Metazoa</taxon>
        <taxon>Ecdysozoa</taxon>
        <taxon>Arthropoda</taxon>
        <taxon>Hexapoda</taxon>
        <taxon>Collembola</taxon>
        <taxon>Entomobryomorpha</taxon>
        <taxon>Entomobryoidea</taxon>
        <taxon>Orchesellidae</taxon>
        <taxon>Orchesellinae</taxon>
        <taxon>Orchesella</taxon>
    </lineage>
</organism>
<dbReference type="Pfam" id="PF01585">
    <property type="entry name" value="G-patch"/>
    <property type="match status" value="1"/>
</dbReference>
<feature type="region of interest" description="Disordered" evidence="3">
    <location>
        <begin position="133"/>
        <end position="221"/>
    </location>
</feature>
<feature type="compositionally biased region" description="Basic and acidic residues" evidence="3">
    <location>
        <begin position="195"/>
        <end position="205"/>
    </location>
</feature>
<dbReference type="PANTHER" id="PTHR13288:SF8">
    <property type="entry name" value="SPLICING FACTOR 45"/>
    <property type="match status" value="1"/>
</dbReference>